<dbReference type="InterPro" id="IPR009057">
    <property type="entry name" value="Homeodomain-like_sf"/>
</dbReference>
<feature type="domain" description="HTH tetR-type" evidence="3">
    <location>
        <begin position="6"/>
        <end position="66"/>
    </location>
</feature>
<protein>
    <submittedName>
        <fullName evidence="4">TetR/AcrR family transcriptional regulator</fullName>
    </submittedName>
</protein>
<dbReference type="InterPro" id="IPR041586">
    <property type="entry name" value="PsrA_TetR_C"/>
</dbReference>
<name>A0ABT5JFE0_RHOTP</name>
<sequence>MGGGTQATPDRILDVAEAMFAASGYRAVSVRAITRECGVNIAAIHYHFGSKEALLEQIFAKRSAAINNARFRLLEACRAAPGRPPMLEQILEAYLRPSLVLPNGDAGARRFMRLRAILAHEHADMSKNLISKHFNHVSGTFLGALMKELDHLPAKVVYWRFHFLLGAQYFTLADPGRIQILSEGACDPSDSDTALAELVAFTAAGFRAPPSPHDALILGNVLP</sequence>
<evidence type="ECO:0000313" key="5">
    <source>
        <dbReference type="Proteomes" id="UP001165652"/>
    </source>
</evidence>
<dbReference type="InterPro" id="IPR036271">
    <property type="entry name" value="Tet_transcr_reg_TetR-rel_C_sf"/>
</dbReference>
<dbReference type="InterPro" id="IPR001647">
    <property type="entry name" value="HTH_TetR"/>
</dbReference>
<keyword evidence="5" id="KW-1185">Reference proteome</keyword>
<accession>A0ABT5JFE0</accession>
<dbReference type="SUPFAM" id="SSF46689">
    <property type="entry name" value="Homeodomain-like"/>
    <property type="match status" value="1"/>
</dbReference>
<dbReference type="PROSITE" id="PS01081">
    <property type="entry name" value="HTH_TETR_1"/>
    <property type="match status" value="1"/>
</dbReference>
<dbReference type="Proteomes" id="UP001165652">
    <property type="component" value="Unassembled WGS sequence"/>
</dbReference>
<dbReference type="PANTHER" id="PTHR30055:SF235">
    <property type="entry name" value="TRANSCRIPTIONAL REGULATORY PROTEIN"/>
    <property type="match status" value="1"/>
</dbReference>
<evidence type="ECO:0000259" key="3">
    <source>
        <dbReference type="PROSITE" id="PS50977"/>
    </source>
</evidence>
<evidence type="ECO:0000313" key="4">
    <source>
        <dbReference type="EMBL" id="MDC7788386.1"/>
    </source>
</evidence>
<proteinExistence type="predicted"/>
<dbReference type="RefSeq" id="WP_272779223.1">
    <property type="nucleotide sequence ID" value="NZ_JAQQLI010000043.1"/>
</dbReference>
<dbReference type="Pfam" id="PF17939">
    <property type="entry name" value="TetR_C_30"/>
    <property type="match status" value="1"/>
</dbReference>
<dbReference type="PROSITE" id="PS50977">
    <property type="entry name" value="HTH_TETR_2"/>
    <property type="match status" value="1"/>
</dbReference>
<keyword evidence="1 2" id="KW-0238">DNA-binding</keyword>
<dbReference type="InterPro" id="IPR050109">
    <property type="entry name" value="HTH-type_TetR-like_transc_reg"/>
</dbReference>
<dbReference type="SUPFAM" id="SSF48498">
    <property type="entry name" value="Tetracyclin repressor-like, C-terminal domain"/>
    <property type="match status" value="1"/>
</dbReference>
<reference evidence="4" key="1">
    <citation type="journal article" date="2023" name="Microbiol Resour">
        <title>Genome Sequences of Rhodoplanes serenus and Two Thermotolerant Strains, Rhodoplanes tepidamans and 'Rhodoplanes cryptolactis,' Further Refine the Genus.</title>
        <authorList>
            <person name="Rayyan A.A."/>
            <person name="Kyndt J.A."/>
        </authorList>
    </citation>
    <scope>NUCLEOTIDE SEQUENCE</scope>
    <source>
        <strain evidence="4">DSM 9987</strain>
    </source>
</reference>
<feature type="DNA-binding region" description="H-T-H motif" evidence="2">
    <location>
        <begin position="29"/>
        <end position="48"/>
    </location>
</feature>
<reference evidence="4" key="2">
    <citation type="submission" date="2023-02" db="EMBL/GenBank/DDBJ databases">
        <authorList>
            <person name="Rayyan A."/>
            <person name="Meyer T."/>
            <person name="Kyndt J.A."/>
        </authorList>
    </citation>
    <scope>NUCLEOTIDE SEQUENCE</scope>
    <source>
        <strain evidence="4">DSM 9987</strain>
    </source>
</reference>
<dbReference type="PRINTS" id="PR00455">
    <property type="entry name" value="HTHTETR"/>
</dbReference>
<comment type="caution">
    <text evidence="4">The sequence shown here is derived from an EMBL/GenBank/DDBJ whole genome shotgun (WGS) entry which is preliminary data.</text>
</comment>
<gene>
    <name evidence="4" type="ORF">PQJ73_22075</name>
</gene>
<dbReference type="Pfam" id="PF00440">
    <property type="entry name" value="TetR_N"/>
    <property type="match status" value="1"/>
</dbReference>
<dbReference type="PANTHER" id="PTHR30055">
    <property type="entry name" value="HTH-TYPE TRANSCRIPTIONAL REGULATOR RUTR"/>
    <property type="match status" value="1"/>
</dbReference>
<evidence type="ECO:0000256" key="1">
    <source>
        <dbReference type="ARBA" id="ARBA00023125"/>
    </source>
</evidence>
<organism evidence="4 5">
    <name type="scientific">Rhodoplanes tepidamans</name>
    <name type="common">Rhodoplanes cryptolactis</name>
    <dbReference type="NCBI Taxonomy" id="200616"/>
    <lineage>
        <taxon>Bacteria</taxon>
        <taxon>Pseudomonadati</taxon>
        <taxon>Pseudomonadota</taxon>
        <taxon>Alphaproteobacteria</taxon>
        <taxon>Hyphomicrobiales</taxon>
        <taxon>Nitrobacteraceae</taxon>
        <taxon>Rhodoplanes</taxon>
    </lineage>
</organism>
<dbReference type="InterPro" id="IPR023772">
    <property type="entry name" value="DNA-bd_HTH_TetR-type_CS"/>
</dbReference>
<dbReference type="Gene3D" id="1.10.357.10">
    <property type="entry name" value="Tetracycline Repressor, domain 2"/>
    <property type="match status" value="1"/>
</dbReference>
<dbReference type="EMBL" id="JAQQLI010000043">
    <property type="protein sequence ID" value="MDC7788386.1"/>
    <property type="molecule type" value="Genomic_DNA"/>
</dbReference>
<evidence type="ECO:0000256" key="2">
    <source>
        <dbReference type="PROSITE-ProRule" id="PRU00335"/>
    </source>
</evidence>